<dbReference type="Gene3D" id="3.40.50.300">
    <property type="entry name" value="P-loop containing nucleotide triphosphate hydrolases"/>
    <property type="match status" value="2"/>
</dbReference>
<proteinExistence type="predicted"/>
<dbReference type="RefSeq" id="WP_301814534.1">
    <property type="nucleotide sequence ID" value="NZ_JAUJZH010000028.1"/>
</dbReference>
<accession>A0ABT8SCE7</accession>
<dbReference type="InterPro" id="IPR051396">
    <property type="entry name" value="Bact_Antivir_Def_Nuclease"/>
</dbReference>
<feature type="domain" description="ATPase AAA-type core" evidence="2">
    <location>
        <begin position="26"/>
        <end position="292"/>
    </location>
</feature>
<dbReference type="InterPro" id="IPR003959">
    <property type="entry name" value="ATPase_AAA_core"/>
</dbReference>
<dbReference type="PANTHER" id="PTHR43581">
    <property type="entry name" value="ATP/GTP PHOSPHATASE"/>
    <property type="match status" value="1"/>
</dbReference>
<dbReference type="SUPFAM" id="SSF52540">
    <property type="entry name" value="P-loop containing nucleoside triphosphate hydrolases"/>
    <property type="match status" value="1"/>
</dbReference>
<feature type="compositionally biased region" description="Polar residues" evidence="1">
    <location>
        <begin position="515"/>
        <end position="528"/>
    </location>
</feature>
<evidence type="ECO:0000313" key="3">
    <source>
        <dbReference type="EMBL" id="MDO1536465.1"/>
    </source>
</evidence>
<organism evidence="3 4">
    <name type="scientific">Variovorax ginsengisoli</name>
    <dbReference type="NCBI Taxonomy" id="363844"/>
    <lineage>
        <taxon>Bacteria</taxon>
        <taxon>Pseudomonadati</taxon>
        <taxon>Pseudomonadota</taxon>
        <taxon>Betaproteobacteria</taxon>
        <taxon>Burkholderiales</taxon>
        <taxon>Comamonadaceae</taxon>
        <taxon>Variovorax</taxon>
    </lineage>
</organism>
<dbReference type="CDD" id="cd00267">
    <property type="entry name" value="ABC_ATPase"/>
    <property type="match status" value="1"/>
</dbReference>
<dbReference type="PANTHER" id="PTHR43581:SF4">
    <property type="entry name" value="ATP_GTP PHOSPHATASE"/>
    <property type="match status" value="1"/>
</dbReference>
<dbReference type="Proteomes" id="UP001169027">
    <property type="component" value="Unassembled WGS sequence"/>
</dbReference>
<dbReference type="EMBL" id="JAUKVY010000028">
    <property type="protein sequence ID" value="MDO1536465.1"/>
    <property type="molecule type" value="Genomic_DNA"/>
</dbReference>
<comment type="caution">
    <text evidence="3">The sequence shown here is derived from an EMBL/GenBank/DDBJ whole genome shotgun (WGS) entry which is preliminary data.</text>
</comment>
<reference evidence="3" key="1">
    <citation type="submission" date="2023-06" db="EMBL/GenBank/DDBJ databases">
        <authorList>
            <person name="Jiang Y."/>
            <person name="Liu Q."/>
        </authorList>
    </citation>
    <scope>NUCLEOTIDE SEQUENCE</scope>
    <source>
        <strain evidence="3">CGMCC 1.12090</strain>
    </source>
</reference>
<feature type="region of interest" description="Disordered" evidence="1">
    <location>
        <begin position="504"/>
        <end position="533"/>
    </location>
</feature>
<name>A0ABT8SCE7_9BURK</name>
<evidence type="ECO:0000256" key="1">
    <source>
        <dbReference type="SAM" id="MobiDB-lite"/>
    </source>
</evidence>
<keyword evidence="4" id="KW-1185">Reference proteome</keyword>
<dbReference type="Pfam" id="PF13304">
    <property type="entry name" value="AAA_21"/>
    <property type="match status" value="1"/>
</dbReference>
<evidence type="ECO:0000259" key="2">
    <source>
        <dbReference type="Pfam" id="PF13304"/>
    </source>
</evidence>
<sequence length="590" mass="66095">MSLRITSIDFQHYKALKRFSIELERVNLLTGANNAGKSTVIGALRALAVALRTARARSADRVTVGGTRRLGYRINQRLLPISVENVATNYEDGESTVTFHLSNESELALYFDREEGCVLVADGPGSAVTTASAFRSRFPLELNVVPVLGAVEHKEMLLEEDTVNAALATPRASRHFRNYWYRRQDEFTKFADLVAATWPGMVIKPPELDFMSKELSMFVSEDRVDREIHWVGFGFQIWCQLLTHLTRAAPGSLVVVDEPEIYLHPDIQRKLLHVMKGLDAEIVLATHSAEILAEADPADVVIIDKNRRRAERLSDIGGVQRAVKVLGSQQNLVLASLARNRRLLFTQNPHDFLLLRRFARRLGYGELAAGTGLTSMSAGSLDRWERVRDMAEGVGVAAGSDLVVAAIWSREARPDAEIETILTAMRPSVGIAHVLRRWDLQAYLLVPSAWDRALQLELNKQRKAKPLGLDMEAILMEVTEDMREMVAEERATHRTRWLLESFGQAPDPRAPLETAPTSDDSFETSWRSPSERPALLPGARTMRRLNERILQLAGVTLSEARIVESMQPEEIAPDLCALLVELDKFRQIDV</sequence>
<dbReference type="InterPro" id="IPR027417">
    <property type="entry name" value="P-loop_NTPase"/>
</dbReference>
<gene>
    <name evidence="3" type="ORF">Q2T77_29695</name>
</gene>
<protein>
    <submittedName>
        <fullName evidence="3">AAA family ATPase</fullName>
    </submittedName>
</protein>
<evidence type="ECO:0000313" key="4">
    <source>
        <dbReference type="Proteomes" id="UP001169027"/>
    </source>
</evidence>